<dbReference type="AlphaFoldDB" id="A0A078M1Y7"/>
<evidence type="ECO:0000313" key="3">
    <source>
        <dbReference type="Proteomes" id="UP000044136"/>
    </source>
</evidence>
<protein>
    <recommendedName>
        <fullName evidence="4">ACR</fullName>
    </recommendedName>
</protein>
<accession>A0A078M1Y7</accession>
<evidence type="ECO:0000256" key="1">
    <source>
        <dbReference type="SAM" id="MobiDB-lite"/>
    </source>
</evidence>
<dbReference type="RefSeq" id="WP_035807972.1">
    <property type="nucleotide sequence ID" value="NZ_CCSE01000001.1"/>
</dbReference>
<dbReference type="InterPro" id="IPR003772">
    <property type="entry name" value="YceD"/>
</dbReference>
<dbReference type="Proteomes" id="UP000044136">
    <property type="component" value="Unassembled WGS sequence"/>
</dbReference>
<proteinExistence type="predicted"/>
<evidence type="ECO:0008006" key="4">
    <source>
        <dbReference type="Google" id="ProtNLM"/>
    </source>
</evidence>
<name>A0A078M1Y7_9STAP</name>
<keyword evidence="3" id="KW-1185">Reference proteome</keyword>
<feature type="compositionally biased region" description="Basic and acidic residues" evidence="1">
    <location>
        <begin position="158"/>
        <end position="173"/>
    </location>
</feature>
<dbReference type="Pfam" id="PF02620">
    <property type="entry name" value="YceD"/>
    <property type="match status" value="1"/>
</dbReference>
<feature type="region of interest" description="Disordered" evidence="1">
    <location>
        <begin position="128"/>
        <end position="173"/>
    </location>
</feature>
<dbReference type="eggNOG" id="COG1399">
    <property type="taxonomic scope" value="Bacteria"/>
</dbReference>
<dbReference type="HOGENOM" id="CLU_100236_3_0_9"/>
<sequence length="173" mass="19523">MKWSLSQLRKYASDKFTFNETVQLDTLLDRADILAVEDVNVYGDMFFGRHRVDVDLHISAVVKMIDSRSGDTVSLPLEIQSVEVFDETLEEDEETEDDNMHPLIHTLDLEPVVRELLIVNLPTVYTESDELPGSSGASGWTVMDEAEVSGQKPAVDPRLQKLEALKLSDEEEK</sequence>
<reference evidence="2 3" key="1">
    <citation type="submission" date="2014-07" db="EMBL/GenBank/DDBJ databases">
        <authorList>
            <person name="Urmite Genomes Urmite Genomes"/>
        </authorList>
    </citation>
    <scope>NUCLEOTIDE SEQUENCE [LARGE SCALE GENOMIC DNA]</scope>
    <source>
        <strain evidence="2 3">13MG44_air</strain>
    </source>
</reference>
<dbReference type="EMBL" id="CCSE01000001">
    <property type="protein sequence ID" value="CDZ99397.1"/>
    <property type="molecule type" value="Genomic_DNA"/>
</dbReference>
<gene>
    <name evidence="2" type="ORF">BN1048_00446</name>
</gene>
<evidence type="ECO:0000313" key="2">
    <source>
        <dbReference type="EMBL" id="CDZ99397.1"/>
    </source>
</evidence>
<dbReference type="OrthoDB" id="9790372at2"/>
<organism evidence="2 3">
    <name type="scientific">Jeotgalicoccus saudimassiliensis</name>
    <dbReference type="NCBI Taxonomy" id="1461582"/>
    <lineage>
        <taxon>Bacteria</taxon>
        <taxon>Bacillati</taxon>
        <taxon>Bacillota</taxon>
        <taxon>Bacilli</taxon>
        <taxon>Bacillales</taxon>
        <taxon>Staphylococcaceae</taxon>
        <taxon>Jeotgalicoccus</taxon>
    </lineage>
</organism>
<dbReference type="STRING" id="1461582.BN1048_00446"/>